<name>A0ABT8IY97_9MICO</name>
<proteinExistence type="predicted"/>
<dbReference type="RefSeq" id="WP_301219069.1">
    <property type="nucleotide sequence ID" value="NZ_JAROCB010000003.1"/>
</dbReference>
<evidence type="ECO:0000313" key="2">
    <source>
        <dbReference type="Proteomes" id="UP001174210"/>
    </source>
</evidence>
<protein>
    <submittedName>
        <fullName evidence="1">PRC-barrel domain-containing protein</fullName>
    </submittedName>
</protein>
<dbReference type="Proteomes" id="UP001174210">
    <property type="component" value="Unassembled WGS sequence"/>
</dbReference>
<gene>
    <name evidence="1" type="ORF">P5G59_11665</name>
</gene>
<comment type="caution">
    <text evidence="1">The sequence shown here is derived from an EMBL/GenBank/DDBJ whole genome shotgun (WGS) entry which is preliminary data.</text>
</comment>
<dbReference type="EMBL" id="JAROCB010000003">
    <property type="protein sequence ID" value="MDN4597800.1"/>
    <property type="molecule type" value="Genomic_DNA"/>
</dbReference>
<evidence type="ECO:0000313" key="1">
    <source>
        <dbReference type="EMBL" id="MDN4597800.1"/>
    </source>
</evidence>
<accession>A0ABT8IY97</accession>
<organism evidence="1 2">
    <name type="scientific">Leifsonia virtsii</name>
    <dbReference type="NCBI Taxonomy" id="3035915"/>
    <lineage>
        <taxon>Bacteria</taxon>
        <taxon>Bacillati</taxon>
        <taxon>Actinomycetota</taxon>
        <taxon>Actinomycetes</taxon>
        <taxon>Micrococcales</taxon>
        <taxon>Microbacteriaceae</taxon>
        <taxon>Leifsonia</taxon>
    </lineage>
</organism>
<sequence length="114" mass="12187">MILSDLLGSPVLTADGERLGVVVDARLALDGPPDGMLSAARLYGLVVSPHSHSSFAGYERTDVDAPALIARFLRWRARGSVLVLWADLASFTGDVVRLRPGATLYSPRLQEAQG</sequence>
<keyword evidence="2" id="KW-1185">Reference proteome</keyword>
<reference evidence="1" key="1">
    <citation type="submission" date="2023-03" db="EMBL/GenBank/DDBJ databases">
        <title>MT1 and MT2 Draft Genomes of Novel Species.</title>
        <authorList>
            <person name="Venkateswaran K."/>
        </authorList>
    </citation>
    <scope>NUCLEOTIDE SEQUENCE</scope>
    <source>
        <strain evidence="1">F6_8S_P_1A</strain>
    </source>
</reference>